<evidence type="ECO:0000313" key="2">
    <source>
        <dbReference type="Proteomes" id="UP000826661"/>
    </source>
</evidence>
<accession>A0A8G0L5L4</accession>
<organism evidence="1 2">
    <name type="scientific">Trichoderma simmonsii</name>
    <dbReference type="NCBI Taxonomy" id="1491479"/>
    <lineage>
        <taxon>Eukaryota</taxon>
        <taxon>Fungi</taxon>
        <taxon>Dikarya</taxon>
        <taxon>Ascomycota</taxon>
        <taxon>Pezizomycotina</taxon>
        <taxon>Sordariomycetes</taxon>
        <taxon>Hypocreomycetidae</taxon>
        <taxon>Hypocreales</taxon>
        <taxon>Hypocreaceae</taxon>
        <taxon>Trichoderma</taxon>
    </lineage>
</organism>
<name>A0A8G0L5L4_9HYPO</name>
<keyword evidence="2" id="KW-1185">Reference proteome</keyword>
<sequence>MGSRQWDVGDSFTPLLPVTQRNLIRGGELAMPSPILHTPVVVHTNSSADAINVPRPACDTDQIHGQCCSALLTASETPCRITLVLTFVPPTSFLLSSHPDALRTTHNGVYQRQADACTRSLLR</sequence>
<evidence type="ECO:0000313" key="1">
    <source>
        <dbReference type="EMBL" id="QYS93580.1"/>
    </source>
</evidence>
<dbReference type="Proteomes" id="UP000826661">
    <property type="component" value="Chromosome I"/>
</dbReference>
<proteinExistence type="predicted"/>
<gene>
    <name evidence="1" type="ORF">H0G86_000951</name>
</gene>
<protein>
    <submittedName>
        <fullName evidence="1">Uncharacterized protein</fullName>
    </submittedName>
</protein>
<dbReference type="AlphaFoldDB" id="A0A8G0L5L4"/>
<reference evidence="1 2" key="1">
    <citation type="journal article" date="2021" name="BMC Genomics">
        <title>Telomere-to-telomere genome assembly of asparaginase-producing Trichoderma simmonsii.</title>
        <authorList>
            <person name="Chung D."/>
            <person name="Kwon Y.M."/>
            <person name="Yang Y."/>
        </authorList>
    </citation>
    <scope>NUCLEOTIDE SEQUENCE [LARGE SCALE GENOMIC DNA]</scope>
    <source>
        <strain evidence="1 2">GH-Sj1</strain>
    </source>
</reference>
<dbReference type="EMBL" id="CP075864">
    <property type="protein sequence ID" value="QYS93580.1"/>
    <property type="molecule type" value="Genomic_DNA"/>
</dbReference>